<feature type="domain" description="Fibronectin type-III" evidence="7">
    <location>
        <begin position="452"/>
        <end position="553"/>
    </location>
</feature>
<dbReference type="SUPFAM" id="SSF50998">
    <property type="entry name" value="Quinoprotein alcohol dehydrogenase-like"/>
    <property type="match status" value="1"/>
</dbReference>
<keyword evidence="2" id="KW-0966">Cell projection</keyword>
<dbReference type="InterPro" id="IPR013783">
    <property type="entry name" value="Ig-like_fold"/>
</dbReference>
<dbReference type="GO" id="GO:0016798">
    <property type="term" value="F:hydrolase activity, acting on glycosyl bonds"/>
    <property type="evidence" value="ECO:0007669"/>
    <property type="project" value="UniProtKB-KW"/>
</dbReference>
<evidence type="ECO:0000259" key="6">
    <source>
        <dbReference type="PROSITE" id="PS50093"/>
    </source>
</evidence>
<dbReference type="InterPro" id="IPR035986">
    <property type="entry name" value="PKD_dom_sf"/>
</dbReference>
<dbReference type="InterPro" id="IPR000601">
    <property type="entry name" value="PKD_dom"/>
</dbReference>
<keyword evidence="4" id="KW-0624">Polysaccharide degradation</keyword>
<dbReference type="GO" id="GO:0042995">
    <property type="term" value="C:cell projection"/>
    <property type="evidence" value="ECO:0007669"/>
    <property type="project" value="UniProtKB-SubCell"/>
</dbReference>
<reference evidence="8 9" key="1">
    <citation type="submission" date="2018-12" db="EMBL/GenBank/DDBJ databases">
        <authorList>
            <person name="Li F."/>
        </authorList>
    </citation>
    <scope>NUCLEOTIDE SEQUENCE [LARGE SCALE GENOMIC DNA]</scope>
    <source>
        <strain evidence="8 9">11W25H-1</strain>
    </source>
</reference>
<dbReference type="SUPFAM" id="SSF49299">
    <property type="entry name" value="PKD domain"/>
    <property type="match status" value="1"/>
</dbReference>
<evidence type="ECO:0000313" key="9">
    <source>
        <dbReference type="Proteomes" id="UP000288547"/>
    </source>
</evidence>
<dbReference type="PROSITE" id="PS50093">
    <property type="entry name" value="PKD"/>
    <property type="match status" value="1"/>
</dbReference>
<evidence type="ECO:0000256" key="2">
    <source>
        <dbReference type="ARBA" id="ARBA00023273"/>
    </source>
</evidence>
<dbReference type="InterPro" id="IPR022409">
    <property type="entry name" value="PKD/Chitinase_dom"/>
</dbReference>
<gene>
    <name evidence="8" type="ORF">ELQ90_08880</name>
</gene>
<dbReference type="Pfam" id="PF13385">
    <property type="entry name" value="Laminin_G_3"/>
    <property type="match status" value="1"/>
</dbReference>
<evidence type="ECO:0000256" key="3">
    <source>
        <dbReference type="ARBA" id="ARBA00023295"/>
    </source>
</evidence>
<dbReference type="InterPro" id="IPR003961">
    <property type="entry name" value="FN3_dom"/>
</dbReference>
<dbReference type="Pfam" id="PF18911">
    <property type="entry name" value="PKD_4"/>
    <property type="match status" value="1"/>
</dbReference>
<feature type="domain" description="PKD" evidence="6">
    <location>
        <begin position="784"/>
        <end position="866"/>
    </location>
</feature>
<comment type="subcellular location">
    <subcellularLocation>
        <location evidence="1">Cell projection</location>
    </subcellularLocation>
</comment>
<evidence type="ECO:0000259" key="7">
    <source>
        <dbReference type="PROSITE" id="PS50853"/>
    </source>
</evidence>
<keyword evidence="9" id="KW-1185">Reference proteome</keyword>
<comment type="caution">
    <text evidence="8">The sequence shown here is derived from an EMBL/GenBank/DDBJ whole genome shotgun (WGS) entry which is preliminary data.</text>
</comment>
<dbReference type="CDD" id="cd00146">
    <property type="entry name" value="PKD"/>
    <property type="match status" value="1"/>
</dbReference>
<dbReference type="SUPFAM" id="SSF49265">
    <property type="entry name" value="Fibronectin type III"/>
    <property type="match status" value="1"/>
</dbReference>
<dbReference type="Proteomes" id="UP000288547">
    <property type="component" value="Unassembled WGS sequence"/>
</dbReference>
<dbReference type="SUPFAM" id="SSF49899">
    <property type="entry name" value="Concanavalin A-like lectins/glucanases"/>
    <property type="match status" value="1"/>
</dbReference>
<name>A0A444PSU5_9MICO</name>
<dbReference type="SMART" id="SM00282">
    <property type="entry name" value="LamG"/>
    <property type="match status" value="1"/>
</dbReference>
<accession>A0A444PSU5</accession>
<dbReference type="InterPro" id="IPR013320">
    <property type="entry name" value="ConA-like_dom_sf"/>
</dbReference>
<keyword evidence="3" id="KW-0326">Glycosidase</keyword>
<dbReference type="SMART" id="SM00089">
    <property type="entry name" value="PKD"/>
    <property type="match status" value="1"/>
</dbReference>
<dbReference type="CDD" id="cd00110">
    <property type="entry name" value="LamG"/>
    <property type="match status" value="1"/>
</dbReference>
<dbReference type="Gene3D" id="2.60.120.200">
    <property type="match status" value="1"/>
</dbReference>
<feature type="region of interest" description="Disordered" evidence="5">
    <location>
        <begin position="19"/>
        <end position="38"/>
    </location>
</feature>
<dbReference type="EMBL" id="RZNB01000003">
    <property type="protein sequence ID" value="RWZ50929.1"/>
    <property type="molecule type" value="Genomic_DNA"/>
</dbReference>
<keyword evidence="3" id="KW-0378">Hydrolase</keyword>
<proteinExistence type="predicted"/>
<sequence>MAASMGVATLESAPAATADTAIPDTVAPGVPETVSVDPLPTPQIDGVAWEQLVIGNTVYVGGNFSSARPFGAPKGEGERPRANFLAYDLHSGELLPFAPSFDAQVRTLAVSPDGTRLYVGGLFQKVDGVSRYRVAAFDVASGALVPEFRPYVNSYVKTLVVTDTTVFVGGNFKTVAQRTGGPVPAVARTYAAAFTTSDATVLPWSPRIVGEAQVESMVISPDETKIVLGGAFRNLNGSSNPGYTMGATDTITGTTVLKWNVNGAIPKRSHVEKYDVSVYSLKSDGEFVYGVMGPAAFEGTFKASWTDGALAPGWIADCHGDTYDVEPVGDVVYTASHAHDCGNVRGFEDYVAPSKWYRALAFTDAATQKTRKETAGYQNYEGLPAPTLLNWYPDFDIGPLSGQGPWTITSAQGFVLYGGEFRKIGSTKQQGLTRFATAAVAPNKNGPALSGADMKPTLTSFLGTHIKLTWPSNYDRDNEYLTYQVIRDDDFENPVFETTRSSRFWERTTLHGNDGRLAPGTTHTYRIRTVDPFGNSTVSEPAAYTVTGAVPLAWTPYDRAVLQDQPSAYWPMNEAGKAAYDWAGSSHLTSITTPRVAGVEASPAARAGSFNGVNTYAASSVRLAAKPTFSQEAWIKTTTKRGGVLMGMSTSRTTANDSFDRQLYMANTGQVYFASIDSGAVKTVNSTSRLNDGKWHHVVATVGAAGARLYVDGALQSSRTDQRTGAPLVAGAYWHVGAHQLTGRPAIPASIYFAGTIDNVAAYDRPLTAAEVKAHYQAGTAPAPNARPTASFAPSLSNLSAAVDASASVDPDGAITSYEWDFGDGTTGSGVKVSHDYAGSGVYTVALRVTDDRGATATTTRPITVTRPGILAEDLFARSVDVGWGSTPFGGDWVAAHGASGLSVIDGSGTMTAGPGQTRSAVLSGVSSTAVDVRSSFSIAEAPSGGGQSVSVVGRQVGADYYAARVLVRATGDPQLQILRSGTTIKTVTLTGAAYKPGEVVNVRVQVTGTGTSTVSAMAWTGATEPSSWQLSVTDSTATLQQAGSVGVRFYLSASALASTVIVRDFSAGSAG</sequence>
<dbReference type="GO" id="GO:0000272">
    <property type="term" value="P:polysaccharide catabolic process"/>
    <property type="evidence" value="ECO:0007669"/>
    <property type="project" value="UniProtKB-KW"/>
</dbReference>
<organism evidence="8 9">
    <name type="scientific">Labedella phragmitis</name>
    <dbReference type="NCBI Taxonomy" id="2498849"/>
    <lineage>
        <taxon>Bacteria</taxon>
        <taxon>Bacillati</taxon>
        <taxon>Actinomycetota</taxon>
        <taxon>Actinomycetes</taxon>
        <taxon>Micrococcales</taxon>
        <taxon>Microbacteriaceae</taxon>
        <taxon>Labedella</taxon>
    </lineage>
</organism>
<evidence type="ECO:0000256" key="1">
    <source>
        <dbReference type="ARBA" id="ARBA00004316"/>
    </source>
</evidence>
<evidence type="ECO:0000256" key="5">
    <source>
        <dbReference type="SAM" id="MobiDB-lite"/>
    </source>
</evidence>
<dbReference type="OrthoDB" id="9802683at2"/>
<feature type="compositionally biased region" description="Low complexity" evidence="5">
    <location>
        <begin position="19"/>
        <end position="28"/>
    </location>
</feature>
<dbReference type="InterPro" id="IPR001791">
    <property type="entry name" value="Laminin_G"/>
</dbReference>
<keyword evidence="4" id="KW-0119">Carbohydrate metabolism</keyword>
<dbReference type="Gene3D" id="2.60.40.10">
    <property type="entry name" value="Immunoglobulins"/>
    <property type="match status" value="2"/>
</dbReference>
<evidence type="ECO:0000256" key="4">
    <source>
        <dbReference type="ARBA" id="ARBA00023326"/>
    </source>
</evidence>
<dbReference type="InterPro" id="IPR011047">
    <property type="entry name" value="Quinoprotein_ADH-like_sf"/>
</dbReference>
<evidence type="ECO:0000313" key="8">
    <source>
        <dbReference type="EMBL" id="RWZ50929.1"/>
    </source>
</evidence>
<dbReference type="PROSITE" id="PS50853">
    <property type="entry name" value="FN3"/>
    <property type="match status" value="1"/>
</dbReference>
<dbReference type="InterPro" id="IPR036116">
    <property type="entry name" value="FN3_sf"/>
</dbReference>
<protein>
    <submittedName>
        <fullName evidence="8">PKD domain-containing protein</fullName>
    </submittedName>
</protein>
<dbReference type="AlphaFoldDB" id="A0A444PSU5"/>